<reference evidence="2" key="1">
    <citation type="journal article" date="2023" name="Plant J.">
        <title>Genome sequences and population genomics provide insights into the demographic history, inbreeding, and mutation load of two 'living fossil' tree species of Dipteronia.</title>
        <authorList>
            <person name="Feng Y."/>
            <person name="Comes H.P."/>
            <person name="Chen J."/>
            <person name="Zhu S."/>
            <person name="Lu R."/>
            <person name="Zhang X."/>
            <person name="Li P."/>
            <person name="Qiu J."/>
            <person name="Olsen K.M."/>
            <person name="Qiu Y."/>
        </authorList>
    </citation>
    <scope>NUCLEOTIDE SEQUENCE</scope>
    <source>
        <strain evidence="2">KIB01</strain>
    </source>
</reference>
<accession>A0AAD9U2K4</accession>
<keyword evidence="3" id="KW-1185">Reference proteome</keyword>
<gene>
    <name evidence="2" type="ORF">Ddye_021882</name>
</gene>
<dbReference type="AlphaFoldDB" id="A0AAD9U2K4"/>
<evidence type="ECO:0000313" key="2">
    <source>
        <dbReference type="EMBL" id="KAK2646687.1"/>
    </source>
</evidence>
<sequence>MAPSRPLPICGWVLFLSSLGITPLAERLGYARATGFLHWGHRVYLNGIYSWMAFKCYVWKCNRTNYISVEK</sequence>
<organism evidence="2 3">
    <name type="scientific">Dipteronia dyeriana</name>
    <dbReference type="NCBI Taxonomy" id="168575"/>
    <lineage>
        <taxon>Eukaryota</taxon>
        <taxon>Viridiplantae</taxon>
        <taxon>Streptophyta</taxon>
        <taxon>Embryophyta</taxon>
        <taxon>Tracheophyta</taxon>
        <taxon>Spermatophyta</taxon>
        <taxon>Magnoliopsida</taxon>
        <taxon>eudicotyledons</taxon>
        <taxon>Gunneridae</taxon>
        <taxon>Pentapetalae</taxon>
        <taxon>rosids</taxon>
        <taxon>malvids</taxon>
        <taxon>Sapindales</taxon>
        <taxon>Sapindaceae</taxon>
        <taxon>Hippocastanoideae</taxon>
        <taxon>Acereae</taxon>
        <taxon>Dipteronia</taxon>
    </lineage>
</organism>
<dbReference type="Proteomes" id="UP001280121">
    <property type="component" value="Unassembled WGS sequence"/>
</dbReference>
<evidence type="ECO:0000313" key="3">
    <source>
        <dbReference type="Proteomes" id="UP001280121"/>
    </source>
</evidence>
<feature type="chain" id="PRO_5042088345" description="Secreted protein" evidence="1">
    <location>
        <begin position="26"/>
        <end position="71"/>
    </location>
</feature>
<keyword evidence="1" id="KW-0732">Signal</keyword>
<name>A0AAD9U2K4_9ROSI</name>
<proteinExistence type="predicted"/>
<dbReference type="EMBL" id="JANJYI010000006">
    <property type="protein sequence ID" value="KAK2646687.1"/>
    <property type="molecule type" value="Genomic_DNA"/>
</dbReference>
<evidence type="ECO:0008006" key="4">
    <source>
        <dbReference type="Google" id="ProtNLM"/>
    </source>
</evidence>
<feature type="signal peptide" evidence="1">
    <location>
        <begin position="1"/>
        <end position="25"/>
    </location>
</feature>
<evidence type="ECO:0000256" key="1">
    <source>
        <dbReference type="SAM" id="SignalP"/>
    </source>
</evidence>
<comment type="caution">
    <text evidence="2">The sequence shown here is derived from an EMBL/GenBank/DDBJ whole genome shotgun (WGS) entry which is preliminary data.</text>
</comment>
<protein>
    <recommendedName>
        <fullName evidence="4">Secreted protein</fullName>
    </recommendedName>
</protein>